<name>A0A7S0MUH1_9CRYP</name>
<protein>
    <submittedName>
        <fullName evidence="1">Uncharacterized protein</fullName>
    </submittedName>
</protein>
<sequence>MGGDTLSRRASKRRRLESTRPMYLSQADLLEMDHDQLVGKILMRMTPWQFETRCTRNVVHFVLSEQQRSDPLWSNPAVHTLLGKGPRFIPKARPLSTTEVQTACARLGYRLVRAFERYVDGGYHEMRMKAMKDEGIRLWTPRQRQLSASFCHSYISSFFKCQRVDGGVWRSNQFLSPSLDRCIRSIEYDIITTASTVRSNLAARLKRPNLNRAEFAALKSVLSLDVGYNNADKNYGPTVYSRELAREQCRLHLEDQEKGTYRRIVDETKEDILRGILLKLRGVLCHFKGIGNTGTWDFICSSILRNAEEAVKGGRLCVFYIIWKLHKAPSANGLRSRPIAAAINYVTGPASHFALSVAGGRLETSSCSARFVRPHPNTGGETIRISR</sequence>
<gene>
    <name evidence="1" type="ORF">CCUR1050_LOCUS25619</name>
</gene>
<accession>A0A7S0MUH1</accession>
<proteinExistence type="predicted"/>
<dbReference type="EMBL" id="HBEZ01046430">
    <property type="protein sequence ID" value="CAD8648535.1"/>
    <property type="molecule type" value="Transcribed_RNA"/>
</dbReference>
<evidence type="ECO:0000313" key="1">
    <source>
        <dbReference type="EMBL" id="CAD8648535.1"/>
    </source>
</evidence>
<organism evidence="1">
    <name type="scientific">Cryptomonas curvata</name>
    <dbReference type="NCBI Taxonomy" id="233186"/>
    <lineage>
        <taxon>Eukaryota</taxon>
        <taxon>Cryptophyceae</taxon>
        <taxon>Cryptomonadales</taxon>
        <taxon>Cryptomonadaceae</taxon>
        <taxon>Cryptomonas</taxon>
    </lineage>
</organism>
<reference evidence="1" key="1">
    <citation type="submission" date="2021-01" db="EMBL/GenBank/DDBJ databases">
        <authorList>
            <person name="Corre E."/>
            <person name="Pelletier E."/>
            <person name="Niang G."/>
            <person name="Scheremetjew M."/>
            <person name="Finn R."/>
            <person name="Kale V."/>
            <person name="Holt S."/>
            <person name="Cochrane G."/>
            <person name="Meng A."/>
            <person name="Brown T."/>
            <person name="Cohen L."/>
        </authorList>
    </citation>
    <scope>NUCLEOTIDE SEQUENCE</scope>
    <source>
        <strain evidence="1">CCAP979/52</strain>
    </source>
</reference>
<dbReference type="AlphaFoldDB" id="A0A7S0MUH1"/>